<protein>
    <recommendedName>
        <fullName evidence="21">Vesicle coat complex copii subunit sfb3</fullName>
    </recommendedName>
</protein>
<feature type="domain" description="Sec23/Sec24 beta-sandwich" evidence="18">
    <location>
        <begin position="855"/>
        <end position="939"/>
    </location>
</feature>
<dbReference type="InterPro" id="IPR007123">
    <property type="entry name" value="Gelsolin-like_dom"/>
</dbReference>
<dbReference type="EnsemblMetazoa" id="AALFPA23_024564.R36622">
    <property type="protein sequence ID" value="AALFPA23_024564.P36622"/>
    <property type="gene ID" value="AALFPA23_024564"/>
</dbReference>
<dbReference type="Gene3D" id="2.30.30.380">
    <property type="entry name" value="Zn-finger domain of Sec23/24"/>
    <property type="match status" value="1"/>
</dbReference>
<evidence type="ECO:0000256" key="8">
    <source>
        <dbReference type="ARBA" id="ARBA00022892"/>
    </source>
</evidence>
<dbReference type="SUPFAM" id="SSF82919">
    <property type="entry name" value="Zn-finger domain of Sec23/24"/>
    <property type="match status" value="1"/>
</dbReference>
<evidence type="ECO:0000256" key="10">
    <source>
        <dbReference type="ARBA" id="ARBA00023034"/>
    </source>
</evidence>
<comment type="subcellular location">
    <subcellularLocation>
        <location evidence="1">Cytoplasmic vesicle</location>
        <location evidence="1">COPII-coated vesicle membrane</location>
        <topology evidence="1">Peripheral membrane protein</topology>
        <orientation evidence="1">Cytoplasmic side</orientation>
    </subcellularLocation>
    <subcellularLocation>
        <location evidence="3">Endoplasmic reticulum membrane</location>
        <topology evidence="3">Peripheral membrane protein</topology>
        <orientation evidence="3">Cytoplasmic side</orientation>
    </subcellularLocation>
    <subcellularLocation>
        <location evidence="2">Golgi apparatus membrane</location>
    </subcellularLocation>
</comment>
<dbReference type="InterPro" id="IPR006896">
    <property type="entry name" value="Sec23/24_trunk_dom"/>
</dbReference>
<dbReference type="SUPFAM" id="SSF81995">
    <property type="entry name" value="beta-sandwich domain of Sec23/24"/>
    <property type="match status" value="1"/>
</dbReference>
<keyword evidence="7" id="KW-0256">Endoplasmic reticulum</keyword>
<evidence type="ECO:0000256" key="9">
    <source>
        <dbReference type="ARBA" id="ARBA00022927"/>
    </source>
</evidence>
<keyword evidence="10" id="KW-0333">Golgi apparatus</keyword>
<feature type="compositionally biased region" description="Low complexity" evidence="13">
    <location>
        <begin position="331"/>
        <end position="341"/>
    </location>
</feature>
<dbReference type="InterPro" id="IPR036180">
    <property type="entry name" value="Gelsolin-like_dom_sf"/>
</dbReference>
<dbReference type="Gene3D" id="3.40.20.10">
    <property type="entry name" value="Severin"/>
    <property type="match status" value="1"/>
</dbReference>
<feature type="compositionally biased region" description="Low complexity" evidence="13">
    <location>
        <begin position="385"/>
        <end position="397"/>
    </location>
</feature>
<dbReference type="InterPro" id="IPR006900">
    <property type="entry name" value="Sec23/24_helical_dom"/>
</dbReference>
<dbReference type="Proteomes" id="UP000069940">
    <property type="component" value="Unassembled WGS sequence"/>
</dbReference>
<dbReference type="Pfam" id="PF04810">
    <property type="entry name" value="zf-Sec23_Sec24"/>
    <property type="match status" value="1"/>
</dbReference>
<feature type="compositionally biased region" description="Low complexity" evidence="13">
    <location>
        <begin position="302"/>
        <end position="317"/>
    </location>
</feature>
<evidence type="ECO:0000259" key="14">
    <source>
        <dbReference type="Pfam" id="PF00626"/>
    </source>
</evidence>
<evidence type="ECO:0000256" key="11">
    <source>
        <dbReference type="ARBA" id="ARBA00023136"/>
    </source>
</evidence>
<dbReference type="RefSeq" id="XP_029722310.2">
    <property type="nucleotide sequence ID" value="XM_029866450.2"/>
</dbReference>
<organism evidence="19 20">
    <name type="scientific">Aedes albopictus</name>
    <name type="common">Asian tiger mosquito</name>
    <name type="synonym">Stegomyia albopicta</name>
    <dbReference type="NCBI Taxonomy" id="7160"/>
    <lineage>
        <taxon>Eukaryota</taxon>
        <taxon>Metazoa</taxon>
        <taxon>Ecdysozoa</taxon>
        <taxon>Arthropoda</taxon>
        <taxon>Hexapoda</taxon>
        <taxon>Insecta</taxon>
        <taxon>Pterygota</taxon>
        <taxon>Neoptera</taxon>
        <taxon>Endopterygota</taxon>
        <taxon>Diptera</taxon>
        <taxon>Nematocera</taxon>
        <taxon>Culicoidea</taxon>
        <taxon>Culicidae</taxon>
        <taxon>Culicinae</taxon>
        <taxon>Aedini</taxon>
        <taxon>Aedes</taxon>
        <taxon>Stegomyia</taxon>
    </lineage>
</organism>
<keyword evidence="11" id="KW-0472">Membrane</keyword>
<dbReference type="Gene3D" id="2.60.40.1670">
    <property type="entry name" value="beta-sandwich domain of Sec23/24"/>
    <property type="match status" value="1"/>
</dbReference>
<dbReference type="PANTHER" id="PTHR13803:SF39">
    <property type="entry name" value="SECRETORY 24AB, ISOFORM A"/>
    <property type="match status" value="1"/>
</dbReference>
<keyword evidence="12" id="KW-0968">Cytoplasmic vesicle</keyword>
<keyword evidence="9" id="KW-0653">Protein transport</keyword>
<dbReference type="InterPro" id="IPR050550">
    <property type="entry name" value="SEC23_SEC24_subfamily"/>
</dbReference>
<feature type="domain" description="Sec23/Sec24 helical" evidence="17">
    <location>
        <begin position="950"/>
        <end position="1051"/>
    </location>
</feature>
<evidence type="ECO:0000256" key="2">
    <source>
        <dbReference type="ARBA" id="ARBA00004394"/>
    </source>
</evidence>
<dbReference type="InterPro" id="IPR012990">
    <property type="entry name" value="Beta-sandwich_Sec23_24"/>
</dbReference>
<evidence type="ECO:0000256" key="4">
    <source>
        <dbReference type="ARBA" id="ARBA00008334"/>
    </source>
</evidence>
<dbReference type="SUPFAM" id="SSF81811">
    <property type="entry name" value="Helical domain of Sec23/24"/>
    <property type="match status" value="1"/>
</dbReference>
<dbReference type="PANTHER" id="PTHR13803">
    <property type="entry name" value="SEC24-RELATED PROTEIN"/>
    <property type="match status" value="1"/>
</dbReference>
<evidence type="ECO:0000256" key="1">
    <source>
        <dbReference type="ARBA" id="ARBA00004299"/>
    </source>
</evidence>
<reference evidence="20" key="1">
    <citation type="journal article" date="2015" name="Proc. Natl. Acad. Sci. U.S.A.">
        <title>Genome sequence of the Asian Tiger mosquito, Aedes albopictus, reveals insights into its biology, genetics, and evolution.</title>
        <authorList>
            <person name="Chen X.G."/>
            <person name="Jiang X."/>
            <person name="Gu J."/>
            <person name="Xu M."/>
            <person name="Wu Y."/>
            <person name="Deng Y."/>
            <person name="Zhang C."/>
            <person name="Bonizzoni M."/>
            <person name="Dermauw W."/>
            <person name="Vontas J."/>
            <person name="Armbruster P."/>
            <person name="Huang X."/>
            <person name="Yang Y."/>
            <person name="Zhang H."/>
            <person name="He W."/>
            <person name="Peng H."/>
            <person name="Liu Y."/>
            <person name="Wu K."/>
            <person name="Chen J."/>
            <person name="Lirakis M."/>
            <person name="Topalis P."/>
            <person name="Van Leeuwen T."/>
            <person name="Hall A.B."/>
            <person name="Jiang X."/>
            <person name="Thorpe C."/>
            <person name="Mueller R.L."/>
            <person name="Sun C."/>
            <person name="Waterhouse R.M."/>
            <person name="Yan G."/>
            <person name="Tu Z.J."/>
            <person name="Fang X."/>
            <person name="James A.A."/>
        </authorList>
    </citation>
    <scope>NUCLEOTIDE SEQUENCE [LARGE SCALE GENOMIC DNA]</scope>
    <source>
        <strain evidence="20">Foshan</strain>
    </source>
</reference>
<feature type="region of interest" description="Disordered" evidence="13">
    <location>
        <begin position="107"/>
        <end position="447"/>
    </location>
</feature>
<evidence type="ECO:0000256" key="6">
    <source>
        <dbReference type="ARBA" id="ARBA00022490"/>
    </source>
</evidence>
<feature type="compositionally biased region" description="Low complexity" evidence="13">
    <location>
        <begin position="360"/>
        <end position="377"/>
    </location>
</feature>
<sequence length="1206" mass="133705">MMSNPPQYYGMANGYPPATNGPQQQQSQFPPTSQQQIMPPQPQQQYPAKNIMMNGPSQYPPGMPGATSQYGVPLTSVAPVPLQNGPPMMQKPLFNTQLPQPNNRVANLVSNGNSATSSRTSSPALVNNNIPASQLPPSMSNRSTGTSYPTPSSQIQQTAMPPTNNHSMGSNNNWTSGIPAGTINTPPKTASGLSTPLNASTPTLGGMAPLNGPVSNLTASMQNLSVNRPPSAQQQVTQVNGSGTPNPSIPGSSYPNQPQHGQVPPLKQPNVPPTTSSIQPAYGQLPPLTNQQGRPMNGNHVPNPQMPTQTQQQILPPSSSVGQTGPGMPPTTSSVVTSTTSAIGKRPLYPSQTMPPMPTPQQTNSYYPNQQQQQPLQQQPPMPGMHPNQQFQQQQPHQHSHLPHQHHHHHQQQQQQQQQLQQPYGANYQQQQQSQQQQQQQDPQYGGVVRGGFNRLWGNNTVDLLQNRHILPVEKVRPPPIHLNHPFQEAVNCNPDIFRCTLTKIPETNQLLQKSRLPLGVLIHPFRDLNNLPVISCNTIVRCRACRTYINPFVFFVDSKKWKCNLCYRVNELPEEFQYDPVTKTYGDPTRRPEIKSSTIEFIAPSEYMLRPPQPAIYLFLLDVSSLAQQTGYLHTVCSTLIEQLESLPGDARTQVGFVAYNSAIHFYNIAEGYNQPHEITVLDVEDVFLPYPDNLLVNLKECKELIKDLLTQLPKRFEHAHDSNSALGAALQVAYKLMSACGGRVTVFQCCLPNYGPGALQSREDPNNRSSKDVAHLGPATDFYKRLALDCSAQQIAVDLFLLNSQYCDVATISGISKFSGGCMHHIPLFSTSKPQLVKTLQKCFERYLTRKIGFEAVMRVRCTRGLAIHTFHGNFFVRSTDLLSLPNVNPDAGFGMQITYEESLADVKSVCFQAALLYTSSKAERRIRVHTLCIPVTASLSEVMYSADSQCIVGLLAKMAVDRSLTSSLSDARDAFINATVDIFQAFKIAQNLPQNSGSIVAPENLSLMPLYILALLKHAAFRVGTSTRLDDRVFAMSEMKTMPLDQLIRYIYPDFYQLDSLFHSATQEGADGESHLVEPPRLQLSAEKFDSRSMFLLDCGPHMFIYVGCNVSPSILNDVLGVNSFSEIPDFCVELPSRETPASEALFAFIDAINEEKPYSSYVQVIRDNSQFRAYFVEKFVDDRNQSSLSYYEFLQHLRTQVK</sequence>
<dbReference type="Gene3D" id="1.20.120.730">
    <property type="entry name" value="Sec23/Sec24 helical domain"/>
    <property type="match status" value="1"/>
</dbReference>
<keyword evidence="8" id="KW-0931">ER-Golgi transport</keyword>
<evidence type="ECO:0008006" key="21">
    <source>
        <dbReference type="Google" id="ProtNLM"/>
    </source>
</evidence>
<evidence type="ECO:0000313" key="19">
    <source>
        <dbReference type="EnsemblMetazoa" id="AALFPA23_024564.P36622"/>
    </source>
</evidence>
<dbReference type="InterPro" id="IPR036465">
    <property type="entry name" value="vWFA_dom_sf"/>
</dbReference>
<dbReference type="Pfam" id="PF08033">
    <property type="entry name" value="Sec23_BS"/>
    <property type="match status" value="1"/>
</dbReference>
<evidence type="ECO:0000256" key="12">
    <source>
        <dbReference type="ARBA" id="ARBA00023329"/>
    </source>
</evidence>
<feature type="domain" description="Zinc finger Sec23/Sec24-type" evidence="15">
    <location>
        <begin position="540"/>
        <end position="576"/>
    </location>
</feature>
<dbReference type="InterPro" id="IPR041742">
    <property type="entry name" value="Sec24-like_trunk_dom"/>
</dbReference>
<dbReference type="Pfam" id="PF04815">
    <property type="entry name" value="Sec23_helical"/>
    <property type="match status" value="1"/>
</dbReference>
<proteinExistence type="inferred from homology"/>
<dbReference type="GeneID" id="115263293"/>
<evidence type="ECO:0000256" key="13">
    <source>
        <dbReference type="SAM" id="MobiDB-lite"/>
    </source>
</evidence>
<evidence type="ECO:0000259" key="16">
    <source>
        <dbReference type="Pfam" id="PF04811"/>
    </source>
</evidence>
<evidence type="ECO:0000256" key="3">
    <source>
        <dbReference type="ARBA" id="ARBA00004397"/>
    </source>
</evidence>
<comment type="similarity">
    <text evidence="4">Belongs to the SEC23/SEC24 family. SEC24 subfamily.</text>
</comment>
<keyword evidence="5" id="KW-0813">Transport</keyword>
<feature type="domain" description="Sec23/Sec24 trunk" evidence="16">
    <location>
        <begin position="613"/>
        <end position="845"/>
    </location>
</feature>
<feature type="compositionally biased region" description="Low complexity" evidence="13">
    <location>
        <begin position="412"/>
        <end position="444"/>
    </location>
</feature>
<dbReference type="InterPro" id="IPR036175">
    <property type="entry name" value="Sec23/24_helical_dom_sf"/>
</dbReference>
<feature type="compositionally biased region" description="Polar residues" evidence="13">
    <location>
        <begin position="107"/>
        <end position="203"/>
    </location>
</feature>
<keyword evidence="20" id="KW-1185">Reference proteome</keyword>
<evidence type="ECO:0000259" key="17">
    <source>
        <dbReference type="Pfam" id="PF04815"/>
    </source>
</evidence>
<dbReference type="InterPro" id="IPR036174">
    <property type="entry name" value="Znf_Sec23_Sec24_sf"/>
</dbReference>
<feature type="region of interest" description="Disordered" evidence="13">
    <location>
        <begin position="1"/>
        <end position="67"/>
    </location>
</feature>
<dbReference type="SUPFAM" id="SSF82754">
    <property type="entry name" value="C-terminal, gelsolin-like domain of Sec23/24"/>
    <property type="match status" value="1"/>
</dbReference>
<reference evidence="19" key="2">
    <citation type="submission" date="2025-05" db="UniProtKB">
        <authorList>
            <consortium name="EnsemblMetazoa"/>
        </authorList>
    </citation>
    <scope>IDENTIFICATION</scope>
    <source>
        <strain evidence="19">Foshan</strain>
    </source>
</reference>
<dbReference type="CDD" id="cd01479">
    <property type="entry name" value="Sec24-like"/>
    <property type="match status" value="1"/>
</dbReference>
<evidence type="ECO:0000256" key="5">
    <source>
        <dbReference type="ARBA" id="ARBA00022448"/>
    </source>
</evidence>
<dbReference type="Pfam" id="PF00626">
    <property type="entry name" value="Gelsolin"/>
    <property type="match status" value="1"/>
</dbReference>
<evidence type="ECO:0000256" key="7">
    <source>
        <dbReference type="ARBA" id="ARBA00022824"/>
    </source>
</evidence>
<feature type="compositionally biased region" description="Polar residues" evidence="13">
    <location>
        <begin position="213"/>
        <end position="260"/>
    </location>
</feature>
<dbReference type="Gene3D" id="3.40.50.410">
    <property type="entry name" value="von Willebrand factor, type A domain"/>
    <property type="match status" value="1"/>
</dbReference>
<dbReference type="InterPro" id="IPR029006">
    <property type="entry name" value="ADF-H/Gelsolin-like_dom_sf"/>
</dbReference>
<evidence type="ECO:0000259" key="15">
    <source>
        <dbReference type="Pfam" id="PF04810"/>
    </source>
</evidence>
<feature type="domain" description="Gelsolin-like" evidence="14">
    <location>
        <begin position="1080"/>
        <end position="1138"/>
    </location>
</feature>
<keyword evidence="6" id="KW-0963">Cytoplasm</keyword>
<feature type="compositionally biased region" description="Basic residues" evidence="13">
    <location>
        <begin position="398"/>
        <end position="411"/>
    </location>
</feature>
<evidence type="ECO:0000313" key="20">
    <source>
        <dbReference type="Proteomes" id="UP000069940"/>
    </source>
</evidence>
<dbReference type="InterPro" id="IPR006895">
    <property type="entry name" value="Znf_Sec23_Sec24"/>
</dbReference>
<name>A0ABM2A571_AEDAL</name>
<evidence type="ECO:0000259" key="18">
    <source>
        <dbReference type="Pfam" id="PF08033"/>
    </source>
</evidence>
<dbReference type="SUPFAM" id="SSF53300">
    <property type="entry name" value="vWA-like"/>
    <property type="match status" value="1"/>
</dbReference>
<feature type="compositionally biased region" description="Low complexity" evidence="13">
    <location>
        <begin position="22"/>
        <end position="47"/>
    </location>
</feature>
<accession>A0ABM2A571</accession>
<dbReference type="Pfam" id="PF04811">
    <property type="entry name" value="Sec23_trunk"/>
    <property type="match status" value="1"/>
</dbReference>